<dbReference type="InParanoid" id="M1YUK2"/>
<gene>
    <name evidence="2" type="ORF">NITGR_10031</name>
</gene>
<feature type="region of interest" description="Disordered" evidence="1">
    <location>
        <begin position="202"/>
        <end position="223"/>
    </location>
</feature>
<protein>
    <submittedName>
        <fullName evidence="2">Uncharacterized protein</fullName>
    </submittedName>
</protein>
<dbReference type="AlphaFoldDB" id="M1YUK2"/>
<dbReference type="InterPro" id="IPR011990">
    <property type="entry name" value="TPR-like_helical_dom_sf"/>
</dbReference>
<dbReference type="Proteomes" id="UP000011704">
    <property type="component" value="Unassembled WGS sequence"/>
</dbReference>
<organism evidence="2 3">
    <name type="scientific">Nitrospina gracilis (strain 3/211)</name>
    <dbReference type="NCBI Taxonomy" id="1266370"/>
    <lineage>
        <taxon>Bacteria</taxon>
        <taxon>Pseudomonadati</taxon>
        <taxon>Nitrospinota/Tectimicrobiota group</taxon>
        <taxon>Nitrospinota</taxon>
        <taxon>Nitrospinia</taxon>
        <taxon>Nitrospinales</taxon>
        <taxon>Nitrospinaceae</taxon>
        <taxon>Nitrospina</taxon>
    </lineage>
</organism>
<sequence length="236" mass="28012">MIEYPFEKNLRADNARMSPGLWKAEGPQRSHMERTLEFVRAVRFHLGRWVFPVVEPICILMENLRPQVRRHFEQAIKNLERHNLAGGLMNLNMVLSLKPDHFLARVYRGRIYLREKQFRLASEDFVQASEISTYRFAHYNVRREYLDALHEGARHRKEEMESVNHETLSQEEFESLLEMDDAEEMLQEEDVALFEEDLELTGDEREKFQHMGPITGSEADSTDWDKVIKQLTSRFK</sequence>
<comment type="caution">
    <text evidence="2">The sequence shown here is derived from an EMBL/GenBank/DDBJ whole genome shotgun (WGS) entry which is preliminary data.</text>
</comment>
<keyword evidence="3" id="KW-1185">Reference proteome</keyword>
<evidence type="ECO:0000313" key="3">
    <source>
        <dbReference type="Proteomes" id="UP000011704"/>
    </source>
</evidence>
<dbReference type="HOGENOM" id="CLU_1174431_0_0_0"/>
<name>M1YUK2_NITG3</name>
<dbReference type="Gene3D" id="1.25.40.10">
    <property type="entry name" value="Tetratricopeptide repeat domain"/>
    <property type="match status" value="1"/>
</dbReference>
<dbReference type="EMBL" id="CAQJ01000001">
    <property type="protein sequence ID" value="CCQ89174.1"/>
    <property type="molecule type" value="Genomic_DNA"/>
</dbReference>
<reference evidence="2 3" key="1">
    <citation type="journal article" date="2013" name="Front. Microbiol.">
        <title>The genome of Nitrospina gracilis illuminates the metabolism and evolution of the major marine nitrite oxidizer.</title>
        <authorList>
            <person name="Luecker S."/>
            <person name="Nowka B."/>
            <person name="Rattei T."/>
            <person name="Spieck E."/>
            <person name="and Daims H."/>
        </authorList>
    </citation>
    <scope>NUCLEOTIDE SEQUENCE [LARGE SCALE GENOMIC DNA]</scope>
    <source>
        <strain evidence="2 3">3/211</strain>
    </source>
</reference>
<evidence type="ECO:0000256" key="1">
    <source>
        <dbReference type="SAM" id="MobiDB-lite"/>
    </source>
</evidence>
<dbReference type="SUPFAM" id="SSF48452">
    <property type="entry name" value="TPR-like"/>
    <property type="match status" value="1"/>
</dbReference>
<accession>M1YUK2</accession>
<proteinExistence type="predicted"/>
<evidence type="ECO:0000313" key="2">
    <source>
        <dbReference type="EMBL" id="CCQ89174.1"/>
    </source>
</evidence>